<evidence type="ECO:0000313" key="1">
    <source>
        <dbReference type="EMBL" id="KAJ4451534.1"/>
    </source>
</evidence>
<organism evidence="1 2">
    <name type="scientific">Periplaneta americana</name>
    <name type="common">American cockroach</name>
    <name type="synonym">Blatta americana</name>
    <dbReference type="NCBI Taxonomy" id="6978"/>
    <lineage>
        <taxon>Eukaryota</taxon>
        <taxon>Metazoa</taxon>
        <taxon>Ecdysozoa</taxon>
        <taxon>Arthropoda</taxon>
        <taxon>Hexapoda</taxon>
        <taxon>Insecta</taxon>
        <taxon>Pterygota</taxon>
        <taxon>Neoptera</taxon>
        <taxon>Polyneoptera</taxon>
        <taxon>Dictyoptera</taxon>
        <taxon>Blattodea</taxon>
        <taxon>Blattoidea</taxon>
        <taxon>Blattidae</taxon>
        <taxon>Blattinae</taxon>
        <taxon>Periplaneta</taxon>
    </lineage>
</organism>
<sequence length="74" mass="8185">MWAGIFGDELLGPFELFTRLRRIYIISSSFYIIFRTPAADAGIGTNGVAFLKTGYAANLSVISRRLFYDALSTA</sequence>
<keyword evidence="2" id="KW-1185">Reference proteome</keyword>
<comment type="caution">
    <text evidence="1">The sequence shown here is derived from an EMBL/GenBank/DDBJ whole genome shotgun (WGS) entry which is preliminary data.</text>
</comment>
<dbReference type="Proteomes" id="UP001148838">
    <property type="component" value="Unassembled WGS sequence"/>
</dbReference>
<reference evidence="1 2" key="1">
    <citation type="journal article" date="2022" name="Allergy">
        <title>Genome assembly and annotation of Periplaneta americana reveal a comprehensive cockroach allergen profile.</title>
        <authorList>
            <person name="Wang L."/>
            <person name="Xiong Q."/>
            <person name="Saelim N."/>
            <person name="Wang L."/>
            <person name="Nong W."/>
            <person name="Wan A.T."/>
            <person name="Shi M."/>
            <person name="Liu X."/>
            <person name="Cao Q."/>
            <person name="Hui J.H.L."/>
            <person name="Sookrung N."/>
            <person name="Leung T.F."/>
            <person name="Tungtrongchitr A."/>
            <person name="Tsui S.K.W."/>
        </authorList>
    </citation>
    <scope>NUCLEOTIDE SEQUENCE [LARGE SCALE GENOMIC DNA]</scope>
    <source>
        <strain evidence="1">PWHHKU_190912</strain>
    </source>
</reference>
<gene>
    <name evidence="1" type="ORF">ANN_02999</name>
</gene>
<accession>A0ABQ8U1K4</accession>
<protein>
    <submittedName>
        <fullName evidence="1">Uncharacterized protein</fullName>
    </submittedName>
</protein>
<proteinExistence type="predicted"/>
<name>A0ABQ8U1K4_PERAM</name>
<evidence type="ECO:0000313" key="2">
    <source>
        <dbReference type="Proteomes" id="UP001148838"/>
    </source>
</evidence>
<dbReference type="EMBL" id="JAJSOF020000001">
    <property type="protein sequence ID" value="KAJ4451534.1"/>
    <property type="molecule type" value="Genomic_DNA"/>
</dbReference>